<keyword evidence="7" id="KW-0406">Ion transport</keyword>
<dbReference type="PANTHER" id="PTHR42751">
    <property type="entry name" value="SODIUM/HYDROGEN EXCHANGER FAMILY/TRKA DOMAIN PROTEIN"/>
    <property type="match status" value="1"/>
</dbReference>
<dbReference type="PANTHER" id="PTHR42751:SF3">
    <property type="entry name" value="SODIUM_GLUTAMATE SYMPORTER"/>
    <property type="match status" value="1"/>
</dbReference>
<organism evidence="11 12">
    <name type="scientific">Legionella drancourtii LLAP12</name>
    <dbReference type="NCBI Taxonomy" id="658187"/>
    <lineage>
        <taxon>Bacteria</taxon>
        <taxon>Pseudomonadati</taxon>
        <taxon>Pseudomonadota</taxon>
        <taxon>Gammaproteobacteria</taxon>
        <taxon>Legionellales</taxon>
        <taxon>Legionellaceae</taxon>
        <taxon>Legionella</taxon>
    </lineage>
</organism>
<dbReference type="EMBL" id="JH413850">
    <property type="protein sequence ID" value="EHL29079.1"/>
    <property type="molecule type" value="Genomic_DNA"/>
</dbReference>
<dbReference type="GO" id="GO:1902600">
    <property type="term" value="P:proton transmembrane transport"/>
    <property type="evidence" value="ECO:0007669"/>
    <property type="project" value="InterPro"/>
</dbReference>
<feature type="transmembrane region" description="Helical" evidence="9">
    <location>
        <begin position="216"/>
        <end position="235"/>
    </location>
</feature>
<feature type="transmembrane region" description="Helical" evidence="9">
    <location>
        <begin position="6"/>
        <end position="25"/>
    </location>
</feature>
<dbReference type="OrthoDB" id="9781411at2"/>
<proteinExistence type="inferred from homology"/>
<feature type="transmembrane region" description="Helical" evidence="9">
    <location>
        <begin position="241"/>
        <end position="260"/>
    </location>
</feature>
<dbReference type="eggNOG" id="COG4651">
    <property type="taxonomic scope" value="Bacteria"/>
</dbReference>
<dbReference type="GO" id="GO:0015297">
    <property type="term" value="F:antiporter activity"/>
    <property type="evidence" value="ECO:0007669"/>
    <property type="project" value="UniProtKB-KW"/>
</dbReference>
<dbReference type="InParanoid" id="G9EUS9"/>
<feature type="transmembrane region" description="Helical" evidence="9">
    <location>
        <begin position="117"/>
        <end position="136"/>
    </location>
</feature>
<keyword evidence="5 9" id="KW-0812">Transmembrane</keyword>
<evidence type="ECO:0000256" key="3">
    <source>
        <dbReference type="ARBA" id="ARBA00022448"/>
    </source>
</evidence>
<dbReference type="InterPro" id="IPR006153">
    <property type="entry name" value="Cation/H_exchanger_TM"/>
</dbReference>
<gene>
    <name evidence="11" type="ORF">LDG_9079</name>
</gene>
<evidence type="ECO:0000256" key="4">
    <source>
        <dbReference type="ARBA" id="ARBA00022449"/>
    </source>
</evidence>
<feature type="transmembrane region" description="Helical" evidence="9">
    <location>
        <begin position="87"/>
        <end position="105"/>
    </location>
</feature>
<dbReference type="RefSeq" id="WP_006872933.1">
    <property type="nucleotide sequence ID" value="NZ_JH413850.1"/>
</dbReference>
<evidence type="ECO:0000313" key="12">
    <source>
        <dbReference type="Proteomes" id="UP000002770"/>
    </source>
</evidence>
<evidence type="ECO:0000256" key="2">
    <source>
        <dbReference type="ARBA" id="ARBA00005551"/>
    </source>
</evidence>
<evidence type="ECO:0000256" key="8">
    <source>
        <dbReference type="ARBA" id="ARBA00023136"/>
    </source>
</evidence>
<name>G9EUS9_9GAMM</name>
<feature type="transmembrane region" description="Helical" evidence="9">
    <location>
        <begin position="32"/>
        <end position="50"/>
    </location>
</feature>
<dbReference type="InterPro" id="IPR038770">
    <property type="entry name" value="Na+/solute_symporter_sf"/>
</dbReference>
<dbReference type="STRING" id="658187.LDG_9079"/>
<reference evidence="11 12" key="1">
    <citation type="journal article" date="2011" name="BMC Genomics">
        <title>Insight into cross-talk between intra-amoebal pathogens.</title>
        <authorList>
            <person name="Gimenez G."/>
            <person name="Bertelli C."/>
            <person name="Moliner C."/>
            <person name="Robert C."/>
            <person name="Raoult D."/>
            <person name="Fournier P.E."/>
            <person name="Greub G."/>
        </authorList>
    </citation>
    <scope>NUCLEOTIDE SEQUENCE [LARGE SCALE GENOMIC DNA]</scope>
    <source>
        <strain evidence="11 12">LLAP12</strain>
    </source>
</reference>
<evidence type="ECO:0000256" key="5">
    <source>
        <dbReference type="ARBA" id="ARBA00022692"/>
    </source>
</evidence>
<comment type="subcellular location">
    <subcellularLocation>
        <location evidence="1">Membrane</location>
        <topology evidence="1">Multi-pass membrane protein</topology>
    </subcellularLocation>
</comment>
<protein>
    <submittedName>
        <fullName evidence="11">Sodium/hydrogen antiporter</fullName>
    </submittedName>
</protein>
<feature type="transmembrane region" description="Helical" evidence="9">
    <location>
        <begin position="292"/>
        <end position="314"/>
    </location>
</feature>
<dbReference type="Gene3D" id="1.20.1530.20">
    <property type="match status" value="1"/>
</dbReference>
<dbReference type="GO" id="GO:0016020">
    <property type="term" value="C:membrane"/>
    <property type="evidence" value="ECO:0007669"/>
    <property type="project" value="UniProtKB-SubCell"/>
</dbReference>
<feature type="transmembrane region" description="Helical" evidence="9">
    <location>
        <begin position="269"/>
        <end position="286"/>
    </location>
</feature>
<feature type="transmembrane region" description="Helical" evidence="9">
    <location>
        <begin position="357"/>
        <end position="379"/>
    </location>
</feature>
<evidence type="ECO:0000256" key="1">
    <source>
        <dbReference type="ARBA" id="ARBA00004141"/>
    </source>
</evidence>
<keyword evidence="3" id="KW-0813">Transport</keyword>
<evidence type="ECO:0000256" key="7">
    <source>
        <dbReference type="ARBA" id="ARBA00023065"/>
    </source>
</evidence>
<keyword evidence="12" id="KW-1185">Reference proteome</keyword>
<evidence type="ECO:0000259" key="10">
    <source>
        <dbReference type="Pfam" id="PF00999"/>
    </source>
</evidence>
<evidence type="ECO:0000256" key="6">
    <source>
        <dbReference type="ARBA" id="ARBA00022989"/>
    </source>
</evidence>
<dbReference type="AlphaFoldDB" id="G9EUS9"/>
<feature type="domain" description="Cation/H+ exchanger transmembrane" evidence="10">
    <location>
        <begin position="19"/>
        <end position="369"/>
    </location>
</feature>
<feature type="transmembrane region" description="Helical" evidence="9">
    <location>
        <begin position="181"/>
        <end position="204"/>
    </location>
</feature>
<keyword evidence="6 9" id="KW-1133">Transmembrane helix</keyword>
<dbReference type="HOGENOM" id="CLU_005126_1_2_6"/>
<keyword evidence="4" id="KW-0050">Antiport</keyword>
<comment type="similarity">
    <text evidence="2">Belongs to the monovalent cation:proton antiporter 2 (CPA2) transporter (TC 2.A.37) family.</text>
</comment>
<evidence type="ECO:0000256" key="9">
    <source>
        <dbReference type="SAM" id="Phobius"/>
    </source>
</evidence>
<evidence type="ECO:0000313" key="11">
    <source>
        <dbReference type="EMBL" id="EHL29079.1"/>
    </source>
</evidence>
<dbReference type="Proteomes" id="UP000002770">
    <property type="component" value="Unassembled WGS sequence"/>
</dbReference>
<feature type="transmembrane region" description="Helical" evidence="9">
    <location>
        <begin position="148"/>
        <end position="169"/>
    </location>
</feature>
<dbReference type="Pfam" id="PF00999">
    <property type="entry name" value="Na_H_Exchanger"/>
    <property type="match status" value="1"/>
</dbReference>
<accession>G9EUS9</accession>
<sequence length="390" mass="42581">MHEGSVFYTIFLIFAGAAFLSTLVLYTKQSLLVAYIMLGAILGPWGFKLVPDVTTVQQIGDIGIVFLLFLLGLHLQPQNLVHMLKKVTWIALVSSVLFALTAYGIGRYFGLTVSESWILGASMMFSSTIIGLKLLPTTILHHQHTGEVMISVLLMQDVIAIIVLILINGAQQTGGLSWDDLFLVGLALPALCLFAFAVEKHILIRLLARFDRTQEYVFLLSIGWCLGLSVLAQKIGLSEDIGAFVAGVALAASPISLFIAESLKPLRDFFLVMFFFSIGATFNFGFAGQVFIPALILSALILIVKPVLFYLLLWKSGEKKPVAKEVGLRLGQASEFSLLVASIALSTKLISDMASNLIQATTILTFIVSSYLVVLKYPTPIALSDKMRKD</sequence>
<feature type="transmembrane region" description="Helical" evidence="9">
    <location>
        <begin position="56"/>
        <end position="75"/>
    </location>
</feature>
<keyword evidence="8 9" id="KW-0472">Membrane</keyword>